<proteinExistence type="predicted"/>
<name>A0A9P9A490_9PEZI</name>
<feature type="compositionally biased region" description="Polar residues" evidence="1">
    <location>
        <begin position="367"/>
        <end position="391"/>
    </location>
</feature>
<dbReference type="Proteomes" id="UP000758603">
    <property type="component" value="Unassembled WGS sequence"/>
</dbReference>
<accession>A0A9P9A490</accession>
<dbReference type="GeneID" id="70125470"/>
<keyword evidence="3" id="KW-1185">Reference proteome</keyword>
<protein>
    <submittedName>
        <fullName evidence="2">Uncharacterized protein</fullName>
    </submittedName>
</protein>
<comment type="caution">
    <text evidence="2">The sequence shown here is derived from an EMBL/GenBank/DDBJ whole genome shotgun (WGS) entry which is preliminary data.</text>
</comment>
<dbReference type="OrthoDB" id="4693265at2759"/>
<dbReference type="EMBL" id="JAGPXC010000001">
    <property type="protein sequence ID" value="KAH6660050.1"/>
    <property type="molecule type" value="Genomic_DNA"/>
</dbReference>
<evidence type="ECO:0000256" key="1">
    <source>
        <dbReference type="SAM" id="MobiDB-lite"/>
    </source>
</evidence>
<dbReference type="RefSeq" id="XP_045964181.1">
    <property type="nucleotide sequence ID" value="XM_046096578.1"/>
</dbReference>
<evidence type="ECO:0000313" key="3">
    <source>
        <dbReference type="Proteomes" id="UP000758603"/>
    </source>
</evidence>
<feature type="region of interest" description="Disordered" evidence="1">
    <location>
        <begin position="358"/>
        <end position="393"/>
    </location>
</feature>
<reference evidence="2" key="1">
    <citation type="journal article" date="2021" name="Nat. Commun.">
        <title>Genetic determinants of endophytism in the Arabidopsis root mycobiome.</title>
        <authorList>
            <person name="Mesny F."/>
            <person name="Miyauchi S."/>
            <person name="Thiergart T."/>
            <person name="Pickel B."/>
            <person name="Atanasova L."/>
            <person name="Karlsson M."/>
            <person name="Huettel B."/>
            <person name="Barry K.W."/>
            <person name="Haridas S."/>
            <person name="Chen C."/>
            <person name="Bauer D."/>
            <person name="Andreopoulos W."/>
            <person name="Pangilinan J."/>
            <person name="LaButti K."/>
            <person name="Riley R."/>
            <person name="Lipzen A."/>
            <person name="Clum A."/>
            <person name="Drula E."/>
            <person name="Henrissat B."/>
            <person name="Kohler A."/>
            <person name="Grigoriev I.V."/>
            <person name="Martin F.M."/>
            <person name="Hacquard S."/>
        </authorList>
    </citation>
    <scope>NUCLEOTIDE SEQUENCE</scope>
    <source>
        <strain evidence="2">MPI-SDFR-AT-0073</strain>
    </source>
</reference>
<organism evidence="2 3">
    <name type="scientific">Truncatella angustata</name>
    <dbReference type="NCBI Taxonomy" id="152316"/>
    <lineage>
        <taxon>Eukaryota</taxon>
        <taxon>Fungi</taxon>
        <taxon>Dikarya</taxon>
        <taxon>Ascomycota</taxon>
        <taxon>Pezizomycotina</taxon>
        <taxon>Sordariomycetes</taxon>
        <taxon>Xylariomycetidae</taxon>
        <taxon>Amphisphaeriales</taxon>
        <taxon>Sporocadaceae</taxon>
        <taxon>Truncatella</taxon>
    </lineage>
</organism>
<gene>
    <name evidence="2" type="ORF">BKA67DRAFT_38522</name>
</gene>
<dbReference type="AlphaFoldDB" id="A0A9P9A490"/>
<sequence>MADDALDESVRRCELELLTQQDGERLVSIARNERDFDWLCKIAIPIVQKKQECAAFVLGFIWNLYTSALQEVFPKEAALVIVRSTAESVARSFRVSQLVSMAYWLHESRKRATLHSKTGQSIVQILPSLPAPAKIATLTNFLTVMVELGMENELMILSDSLITQRQLMPEQELFNLYIPVLRDLFLMLEKLPGTSFTEPKYQKLFVGLIGEYWEKHKNARPQMHWGLKSRETKHGCRVCLTLDGFLLDKNKNKLTMSNHASTGNKAHLCKMLASLGDCLDYQDTGKQYHITKRTSDYQMDIKSWESCGSRIQSILRELNQYHLAKLLGRHYQSLVGVPPQACHADSSISIPQNLVTEQPGIPGYGSDVNQYAQHSTTQATQPTPSILNGPQNAPPVMFSAPRSMYRVSQRAETTCNASMVPCCPPDSGIRIPMTPNFQNQQPAANTKRKFDGQLTYPNKVNQATTNDHCMTNLEDVVDLTGED</sequence>
<evidence type="ECO:0000313" key="2">
    <source>
        <dbReference type="EMBL" id="KAH6660050.1"/>
    </source>
</evidence>